<evidence type="ECO:0000256" key="1">
    <source>
        <dbReference type="ARBA" id="ARBA00007626"/>
    </source>
</evidence>
<dbReference type="OMA" id="WIPSDIY"/>
<proteinExistence type="inferred from homology"/>
<name>A0A803KP89_CHEQI</name>
<evidence type="ECO:0008006" key="6">
    <source>
        <dbReference type="Google" id="ProtNLM"/>
    </source>
</evidence>
<dbReference type="InterPro" id="IPR002885">
    <property type="entry name" value="PPR_rpt"/>
</dbReference>
<dbReference type="Proteomes" id="UP000596660">
    <property type="component" value="Unplaced"/>
</dbReference>
<evidence type="ECO:0000256" key="3">
    <source>
        <dbReference type="PROSITE-ProRule" id="PRU00708"/>
    </source>
</evidence>
<dbReference type="Gene3D" id="1.25.40.10">
    <property type="entry name" value="Tetratricopeptide repeat domain"/>
    <property type="match status" value="1"/>
</dbReference>
<dbReference type="PROSITE" id="PS51375">
    <property type="entry name" value="PPR"/>
    <property type="match status" value="2"/>
</dbReference>
<evidence type="ECO:0000256" key="2">
    <source>
        <dbReference type="ARBA" id="ARBA00022737"/>
    </source>
</evidence>
<sequence>MNYFMNCRACSSGYGVAASASFAFFNGAKGNSDFYTLLRFPLYSFVNLRHYFPDHTPANTLIDFDNDRELFLQFVREQCKLGFSDVKFPLSLFNQMITLRPLPSVIDFNQLLSAIVKLKRLRPHSTIISLYRKLKLYGIRLDMNSIGILANCYCHLGRIDFGFSLLGKLLKLGYPIDCVIFSTFINGYIQCNKLPQAAHLLNKIVKLGFQPNIVNYSTVVKGLCRIGDNASALNFLRKMQSG</sequence>
<dbReference type="PANTHER" id="PTHR47941">
    <property type="entry name" value="PENTATRICOPEPTIDE REPEAT-CONTAINING PROTEIN 3, MITOCHONDRIAL"/>
    <property type="match status" value="1"/>
</dbReference>
<dbReference type="AlphaFoldDB" id="A0A803KP89"/>
<dbReference type="InterPro" id="IPR011990">
    <property type="entry name" value="TPR-like_helical_dom_sf"/>
</dbReference>
<reference evidence="4" key="1">
    <citation type="journal article" date="2017" name="Nature">
        <title>The genome of Chenopodium quinoa.</title>
        <authorList>
            <person name="Jarvis D.E."/>
            <person name="Ho Y.S."/>
            <person name="Lightfoot D.J."/>
            <person name="Schmoeckel S.M."/>
            <person name="Li B."/>
            <person name="Borm T.J.A."/>
            <person name="Ohyanagi H."/>
            <person name="Mineta K."/>
            <person name="Michell C.T."/>
            <person name="Saber N."/>
            <person name="Kharbatia N.M."/>
            <person name="Rupper R.R."/>
            <person name="Sharp A.R."/>
            <person name="Dally N."/>
            <person name="Boughton B.A."/>
            <person name="Woo Y.H."/>
            <person name="Gao G."/>
            <person name="Schijlen E.G.W.M."/>
            <person name="Guo X."/>
            <person name="Momin A.A."/>
            <person name="Negrao S."/>
            <person name="Al-Babili S."/>
            <person name="Gehring C."/>
            <person name="Roessner U."/>
            <person name="Jung C."/>
            <person name="Murphy K."/>
            <person name="Arold S.T."/>
            <person name="Gojobori T."/>
            <person name="van der Linden C.G."/>
            <person name="van Loo E.N."/>
            <person name="Jellen E.N."/>
            <person name="Maughan P.J."/>
            <person name="Tester M."/>
        </authorList>
    </citation>
    <scope>NUCLEOTIDE SEQUENCE [LARGE SCALE GENOMIC DNA]</scope>
    <source>
        <strain evidence="4">cv. PI 614886</strain>
    </source>
</reference>
<reference evidence="4" key="2">
    <citation type="submission" date="2021-03" db="UniProtKB">
        <authorList>
            <consortium name="EnsemblPlants"/>
        </authorList>
    </citation>
    <scope>IDENTIFICATION</scope>
</reference>
<evidence type="ECO:0000313" key="4">
    <source>
        <dbReference type="EnsemblPlants" id="AUR62000845-RA:cds"/>
    </source>
</evidence>
<keyword evidence="5" id="KW-1185">Reference proteome</keyword>
<protein>
    <recommendedName>
        <fullName evidence="6">Pentatricopeptide repeat-containing protein</fullName>
    </recommendedName>
</protein>
<dbReference type="Gramene" id="AUR62000845-RA">
    <property type="protein sequence ID" value="AUR62000845-RA:cds"/>
    <property type="gene ID" value="AUR62000845"/>
</dbReference>
<feature type="repeat" description="PPR" evidence="3">
    <location>
        <begin position="212"/>
        <end position="242"/>
    </location>
</feature>
<accession>A0A803KP89</accession>
<feature type="repeat" description="PPR" evidence="3">
    <location>
        <begin position="177"/>
        <end position="211"/>
    </location>
</feature>
<dbReference type="EnsemblPlants" id="AUR62000845-RA">
    <property type="protein sequence ID" value="AUR62000845-RA:cds"/>
    <property type="gene ID" value="AUR62000845"/>
</dbReference>
<comment type="similarity">
    <text evidence="1">Belongs to the PPR family. P subfamily.</text>
</comment>
<evidence type="ECO:0000313" key="5">
    <source>
        <dbReference type="Proteomes" id="UP000596660"/>
    </source>
</evidence>
<dbReference type="SMR" id="A0A803KP89"/>
<dbReference type="Pfam" id="PF13041">
    <property type="entry name" value="PPR_2"/>
    <property type="match status" value="1"/>
</dbReference>
<dbReference type="Pfam" id="PF01535">
    <property type="entry name" value="PPR"/>
    <property type="match status" value="1"/>
</dbReference>
<keyword evidence="2" id="KW-0677">Repeat</keyword>
<organism evidence="4 5">
    <name type="scientific">Chenopodium quinoa</name>
    <name type="common">Quinoa</name>
    <dbReference type="NCBI Taxonomy" id="63459"/>
    <lineage>
        <taxon>Eukaryota</taxon>
        <taxon>Viridiplantae</taxon>
        <taxon>Streptophyta</taxon>
        <taxon>Embryophyta</taxon>
        <taxon>Tracheophyta</taxon>
        <taxon>Spermatophyta</taxon>
        <taxon>Magnoliopsida</taxon>
        <taxon>eudicotyledons</taxon>
        <taxon>Gunneridae</taxon>
        <taxon>Pentapetalae</taxon>
        <taxon>Caryophyllales</taxon>
        <taxon>Chenopodiaceae</taxon>
        <taxon>Chenopodioideae</taxon>
        <taxon>Atripliceae</taxon>
        <taxon>Chenopodium</taxon>
    </lineage>
</organism>